<dbReference type="PANTHER" id="PTHR46957">
    <property type="entry name" value="CYTOKINE RECEPTOR"/>
    <property type="match status" value="1"/>
</dbReference>
<dbReference type="AlphaFoldDB" id="A0AAU9Y1J0"/>
<sequence>LVKKGELSTEIVRIWHMYVSIFTDVVFSFPVVPEAPADVKLVTKGSKTVDISWMAGFKRNSTIQNYTVEIGIDKENFSDVGCQGTLSNGSCVLSNSSTSASLTGLFPFTKYFIRVFATNAVGSSKSSSVVNVTTDEEEPSAAPLNVRGHNTSSTSILVVYGDVPAFDQNGIITNYTITYRSLTEGHNGSAIAGPNDRQKELTNLREYVDYNITVLASTSKGDGPQSSPILVSTDEDKPTAAPLDVRGHNTSSTSILVEWDDVPAFDQNGIITNYTITYRSLTEGHNGSAIAGPSDLQKELTDLKEYVDYDITVFASTSKGDGPQSSPISVSTDEDKPAAAPLDVRGHNTSSTSILVEWDDVPAFDQNGIITNYTITYRSLTEGHNGSAIAGPYDRPKELTGLREYVDYDITVLASTSKGGGPQSSPILVSTDQDGKYYFVSSNPCQSSPSVIIFVFLSEPSAAPLNLRSINATSTSILVMWDEVLPDEQNGIIIRYNVSYQAIPEAGSAGPIYTIIVKAPTRQVYLTVLTKDMYYNINVLASTIKGDGIYSSPKTFRTKEDRPSAPPQNVIGYNTSSTSIRVTWNEVPEDKKHGDIEYYTILYKKMTDISYESVPITPMSRRFIELKGLNMYTFYDIKVSAATHVGSGPASDPIKVRTDQDVPSTAPTLVSVQTLNSTSIQVKWLAVPEESTHGIPTRYTIYYAYSDGKVDTKVVTPVKDPITYQEVVFGLKESTVYSFQVSLSTAKGEGPLS</sequence>
<name>A0AAU9Y1J0_9CNID</name>
<accession>A0AAU9Y1J0</accession>
<dbReference type="SUPFAM" id="SSF49265">
    <property type="entry name" value="Fibronectin type III"/>
    <property type="match status" value="4"/>
</dbReference>
<dbReference type="Gene3D" id="2.60.40.10">
    <property type="entry name" value="Immunoglobulins"/>
    <property type="match status" value="7"/>
</dbReference>
<dbReference type="Pfam" id="PF00041">
    <property type="entry name" value="fn3"/>
    <property type="match status" value="7"/>
</dbReference>
<reference evidence="4 5" key="1">
    <citation type="submission" date="2022-05" db="EMBL/GenBank/DDBJ databases">
        <authorList>
            <consortium name="Genoscope - CEA"/>
            <person name="William W."/>
        </authorList>
    </citation>
    <scope>NUCLEOTIDE SEQUENCE [LARGE SCALE GENOMIC DNA]</scope>
</reference>
<feature type="region of interest" description="Disordered" evidence="2">
    <location>
        <begin position="318"/>
        <end position="344"/>
    </location>
</feature>
<dbReference type="InterPro" id="IPR013783">
    <property type="entry name" value="Ig-like_fold"/>
</dbReference>
<keyword evidence="1" id="KW-0677">Repeat</keyword>
<dbReference type="CDD" id="cd00063">
    <property type="entry name" value="FN3"/>
    <property type="match status" value="7"/>
</dbReference>
<dbReference type="PANTHER" id="PTHR46957:SF3">
    <property type="entry name" value="CYTOKINE RECEPTOR"/>
    <property type="match status" value="1"/>
</dbReference>
<dbReference type="Proteomes" id="UP001159428">
    <property type="component" value="Unassembled WGS sequence"/>
</dbReference>
<feature type="domain" description="Fibronectin type-III" evidence="3">
    <location>
        <begin position="340"/>
        <end position="434"/>
    </location>
</feature>
<proteinExistence type="predicted"/>
<dbReference type="SMART" id="SM00060">
    <property type="entry name" value="FN3"/>
    <property type="match status" value="7"/>
</dbReference>
<dbReference type="GO" id="GO:0016020">
    <property type="term" value="C:membrane"/>
    <property type="evidence" value="ECO:0007669"/>
    <property type="project" value="UniProtKB-SubCell"/>
</dbReference>
<gene>
    <name evidence="4" type="ORF">PMEA_00035769</name>
</gene>
<keyword evidence="5" id="KW-1185">Reference proteome</keyword>
<dbReference type="InterPro" id="IPR050713">
    <property type="entry name" value="RTP_Phos/Ushers"/>
</dbReference>
<organism evidence="4 5">
    <name type="scientific">Pocillopora meandrina</name>
    <dbReference type="NCBI Taxonomy" id="46732"/>
    <lineage>
        <taxon>Eukaryota</taxon>
        <taxon>Metazoa</taxon>
        <taxon>Cnidaria</taxon>
        <taxon>Anthozoa</taxon>
        <taxon>Hexacorallia</taxon>
        <taxon>Scleractinia</taxon>
        <taxon>Astrocoeniina</taxon>
        <taxon>Pocilloporidae</taxon>
        <taxon>Pocillopora</taxon>
    </lineage>
</organism>
<dbReference type="FunFam" id="2.60.40.10:FF:000028">
    <property type="entry name" value="Neuronal cell adhesion molecule"/>
    <property type="match status" value="5"/>
</dbReference>
<dbReference type="PROSITE" id="PS50853">
    <property type="entry name" value="FN3"/>
    <property type="match status" value="7"/>
</dbReference>
<evidence type="ECO:0000256" key="2">
    <source>
        <dbReference type="SAM" id="MobiDB-lite"/>
    </source>
</evidence>
<feature type="domain" description="Fibronectin type-III" evidence="3">
    <location>
        <begin position="142"/>
        <end position="236"/>
    </location>
</feature>
<evidence type="ECO:0000313" key="4">
    <source>
        <dbReference type="EMBL" id="CAH3163898.1"/>
    </source>
</evidence>
<dbReference type="InterPro" id="IPR036116">
    <property type="entry name" value="FN3_sf"/>
</dbReference>
<feature type="domain" description="Fibronectin type-III" evidence="3">
    <location>
        <begin position="35"/>
        <end position="137"/>
    </location>
</feature>
<feature type="domain" description="Fibronectin type-III" evidence="3">
    <location>
        <begin position="566"/>
        <end position="661"/>
    </location>
</feature>
<feature type="domain" description="Fibronectin type-III" evidence="3">
    <location>
        <begin position="241"/>
        <end position="335"/>
    </location>
</feature>
<evidence type="ECO:0000313" key="5">
    <source>
        <dbReference type="Proteomes" id="UP001159428"/>
    </source>
</evidence>
<protein>
    <recommendedName>
        <fullName evidence="3">Fibronectin type-III domain-containing protein</fullName>
    </recommendedName>
</protein>
<dbReference type="InterPro" id="IPR003961">
    <property type="entry name" value="FN3_dom"/>
</dbReference>
<feature type="compositionally biased region" description="Polar residues" evidence="2">
    <location>
        <begin position="318"/>
        <end position="331"/>
    </location>
</feature>
<evidence type="ECO:0000259" key="3">
    <source>
        <dbReference type="PROSITE" id="PS50853"/>
    </source>
</evidence>
<evidence type="ECO:0000256" key="1">
    <source>
        <dbReference type="ARBA" id="ARBA00022737"/>
    </source>
</evidence>
<dbReference type="EMBL" id="CALNXJ010000097">
    <property type="protein sequence ID" value="CAH3163898.1"/>
    <property type="molecule type" value="Genomic_DNA"/>
</dbReference>
<feature type="domain" description="Fibronectin type-III" evidence="3">
    <location>
        <begin position="666"/>
        <end position="753"/>
    </location>
</feature>
<comment type="caution">
    <text evidence="4">The sequence shown here is derived from an EMBL/GenBank/DDBJ whole genome shotgun (WGS) entry which is preliminary data.</text>
</comment>
<feature type="non-terminal residue" evidence="4">
    <location>
        <position position="1"/>
    </location>
</feature>
<feature type="domain" description="Fibronectin type-III" evidence="3">
    <location>
        <begin position="463"/>
        <end position="561"/>
    </location>
</feature>
<feature type="non-terminal residue" evidence="4">
    <location>
        <position position="753"/>
    </location>
</feature>